<evidence type="ECO:0000313" key="3">
    <source>
        <dbReference type="EnsemblMetazoa" id="CLYHEMP002732.1"/>
    </source>
</evidence>
<sequence length="853" mass="99313">MMILGAVTKYKRSQHAILTHKEVLTYKVAKQQSHFLHTKKDDAGENLDSKEVENVVNSQLQAALNVIERVQSRRETVVTDDNDESLSISSVEDSPSLSVIRTLKLQKEIEALKGRLSSYETENGERHKWIIGLNNSVKDREAVSLSQQKEIQDLKLEAKRKTLESNQMIATLENELALKKTEIQFGKEHCRDLEYKILNLADQHTQLEKKHNDENAYYRFEIRKLKTEFEDKEICNRVILCDLKDKLASKKEELQKLHKLHSRICQESNDRNNTISALKEIVQARDEKIECLKETVESLENKIQLDELRCSQLEIIIHDEIEDHEVMKEKFRRQLIQKLSNDESSKQLIGELLQEKIVLEKSLLSERMKVEECLEREKVLKESKEMLVVENQESLRRESQLIEVNNTLLTESESVEDLNSRNKELEKLLSQQSLEYEKQLVAVKEKFVAEIETLENEKSVLEGLLSKEKGHNNDTKKRENGLLKENNRMMLKNEALRHKSGKLEEMLTDVRKVAKEQKEIVERLQKANDELETESKQNRDLIEKQAREYNELWDRGRDMRHQNGSLVGENKHLKARFDVKSIECQKMACKIGQLRKEVNGGLVEMRHYQLQQNRLLIARDTRIEEYKDRLADLSKAVKVEKMVNQLLLKDKHDAKEAACLKQTEFEELQNKLKTAEEQLKKFHELENEKLKQGKCQPKDISNIAIQRCNIPKLSERVRKEVKIRPKSNAILTKMDVAQHKIAKQQQQQQQQQQIKETLTPLTKNLVNVKNKIMNSQNEDPKDNVSGSINHHTNKVVEGGHSIKVRGETDKPGVVQKNIKTEDRSWRNYVVVKLILVCIIMYIIGTLVPAVWLV</sequence>
<feature type="coiled-coil region" evidence="1">
    <location>
        <begin position="507"/>
        <end position="548"/>
    </location>
</feature>
<keyword evidence="2" id="KW-0812">Transmembrane</keyword>
<reference evidence="3" key="1">
    <citation type="submission" date="2021-01" db="UniProtKB">
        <authorList>
            <consortium name="EnsemblMetazoa"/>
        </authorList>
    </citation>
    <scope>IDENTIFICATION</scope>
</reference>
<proteinExistence type="predicted"/>
<evidence type="ECO:0000313" key="4">
    <source>
        <dbReference type="Proteomes" id="UP000594262"/>
    </source>
</evidence>
<keyword evidence="1" id="KW-0175">Coiled coil</keyword>
<keyword evidence="2" id="KW-0472">Membrane</keyword>
<dbReference type="Proteomes" id="UP000594262">
    <property type="component" value="Unplaced"/>
</dbReference>
<accession>A0A7M5UQW3</accession>
<name>A0A7M5UQW3_9CNID</name>
<dbReference type="AlphaFoldDB" id="A0A7M5UQW3"/>
<feature type="transmembrane region" description="Helical" evidence="2">
    <location>
        <begin position="829"/>
        <end position="851"/>
    </location>
</feature>
<feature type="coiled-coil region" evidence="1">
    <location>
        <begin position="282"/>
        <end position="316"/>
    </location>
</feature>
<evidence type="ECO:0000256" key="2">
    <source>
        <dbReference type="SAM" id="Phobius"/>
    </source>
</evidence>
<evidence type="ECO:0000256" key="1">
    <source>
        <dbReference type="SAM" id="Coils"/>
    </source>
</evidence>
<organism evidence="3 4">
    <name type="scientific">Clytia hemisphaerica</name>
    <dbReference type="NCBI Taxonomy" id="252671"/>
    <lineage>
        <taxon>Eukaryota</taxon>
        <taxon>Metazoa</taxon>
        <taxon>Cnidaria</taxon>
        <taxon>Hydrozoa</taxon>
        <taxon>Hydroidolina</taxon>
        <taxon>Leptothecata</taxon>
        <taxon>Obeliida</taxon>
        <taxon>Clytiidae</taxon>
        <taxon>Clytia</taxon>
    </lineage>
</organism>
<keyword evidence="2" id="KW-1133">Transmembrane helix</keyword>
<protein>
    <submittedName>
        <fullName evidence="3">Uncharacterized protein</fullName>
    </submittedName>
</protein>
<dbReference type="EnsemblMetazoa" id="CLYHEMT002732.1">
    <property type="protein sequence ID" value="CLYHEMP002732.1"/>
    <property type="gene ID" value="CLYHEMG002732"/>
</dbReference>
<feature type="coiled-coil region" evidence="1">
    <location>
        <begin position="408"/>
        <end position="464"/>
    </location>
</feature>
<keyword evidence="4" id="KW-1185">Reference proteome</keyword>